<feature type="transmembrane region" description="Helical" evidence="1">
    <location>
        <begin position="87"/>
        <end position="106"/>
    </location>
</feature>
<evidence type="ECO:0000313" key="3">
    <source>
        <dbReference type="Proteomes" id="UP000823388"/>
    </source>
</evidence>
<keyword evidence="1" id="KW-0472">Membrane</keyword>
<proteinExistence type="predicted"/>
<keyword evidence="3" id="KW-1185">Reference proteome</keyword>
<organism evidence="2 3">
    <name type="scientific">Panicum virgatum</name>
    <name type="common">Blackwell switchgrass</name>
    <dbReference type="NCBI Taxonomy" id="38727"/>
    <lineage>
        <taxon>Eukaryota</taxon>
        <taxon>Viridiplantae</taxon>
        <taxon>Streptophyta</taxon>
        <taxon>Embryophyta</taxon>
        <taxon>Tracheophyta</taxon>
        <taxon>Spermatophyta</taxon>
        <taxon>Magnoliopsida</taxon>
        <taxon>Liliopsida</taxon>
        <taxon>Poales</taxon>
        <taxon>Poaceae</taxon>
        <taxon>PACMAD clade</taxon>
        <taxon>Panicoideae</taxon>
        <taxon>Panicodae</taxon>
        <taxon>Paniceae</taxon>
        <taxon>Panicinae</taxon>
        <taxon>Panicum</taxon>
        <taxon>Panicum sect. Hiantes</taxon>
    </lineage>
</organism>
<sequence>MASLSTLTVLFGFCVVFGRLDLLDEAAAETRTAQMSAGLLLRLAAAALAPAVLATLALTPLLVYAHVRALARADAGAGARARLVARLLSRATLGVTVVALLSGAAVRLGGAGGVRGVGGADDVGWPNEK</sequence>
<keyword evidence="1" id="KW-1133">Transmembrane helix</keyword>
<gene>
    <name evidence="2" type="ORF">PVAP13_4KG099200</name>
</gene>
<name>A0A8T0TIU6_PANVG</name>
<evidence type="ECO:0000256" key="1">
    <source>
        <dbReference type="SAM" id="Phobius"/>
    </source>
</evidence>
<feature type="transmembrane region" description="Helical" evidence="1">
    <location>
        <begin position="42"/>
        <end position="67"/>
    </location>
</feature>
<dbReference type="Proteomes" id="UP000823388">
    <property type="component" value="Chromosome 4K"/>
</dbReference>
<protein>
    <submittedName>
        <fullName evidence="2">Uncharacterized protein</fullName>
    </submittedName>
</protein>
<reference evidence="2" key="1">
    <citation type="submission" date="2020-05" db="EMBL/GenBank/DDBJ databases">
        <title>WGS assembly of Panicum virgatum.</title>
        <authorList>
            <person name="Lovell J.T."/>
            <person name="Jenkins J."/>
            <person name="Shu S."/>
            <person name="Juenger T.E."/>
            <person name="Schmutz J."/>
        </authorList>
    </citation>
    <scope>NUCLEOTIDE SEQUENCE</scope>
    <source>
        <strain evidence="2">AP13</strain>
    </source>
</reference>
<accession>A0A8T0TIU6</accession>
<evidence type="ECO:0000313" key="2">
    <source>
        <dbReference type="EMBL" id="KAG2610147.1"/>
    </source>
</evidence>
<dbReference type="EMBL" id="CM029043">
    <property type="protein sequence ID" value="KAG2610147.1"/>
    <property type="molecule type" value="Genomic_DNA"/>
</dbReference>
<keyword evidence="1" id="KW-0812">Transmembrane</keyword>
<comment type="caution">
    <text evidence="2">The sequence shown here is derived from an EMBL/GenBank/DDBJ whole genome shotgun (WGS) entry which is preliminary data.</text>
</comment>
<dbReference type="AlphaFoldDB" id="A0A8T0TIU6"/>